<dbReference type="RefSeq" id="WP_184281292.1">
    <property type="nucleotide sequence ID" value="NZ_BAAAPG010000003.1"/>
</dbReference>
<dbReference type="AlphaFoldDB" id="A0A7W9CAB1"/>
<dbReference type="GO" id="GO:0043800">
    <property type="term" value="F:6-phospho-3-hexuloisomerase activity"/>
    <property type="evidence" value="ECO:0007669"/>
    <property type="project" value="UniProtKB-EC"/>
</dbReference>
<evidence type="ECO:0000313" key="3">
    <source>
        <dbReference type="EMBL" id="MBB5741954.1"/>
    </source>
</evidence>
<proteinExistence type="inferred from homology"/>
<keyword evidence="3" id="KW-0413">Isomerase</keyword>
<reference evidence="3 4" key="1">
    <citation type="submission" date="2020-08" db="EMBL/GenBank/DDBJ databases">
        <title>Sequencing the genomes of 1000 actinobacteria strains.</title>
        <authorList>
            <person name="Klenk H.-P."/>
        </authorList>
    </citation>
    <scope>NUCLEOTIDE SEQUENCE [LARGE SCALE GENOMIC DNA]</scope>
    <source>
        <strain evidence="3 4">DSM 24823</strain>
    </source>
</reference>
<dbReference type="PROSITE" id="PS51464">
    <property type="entry name" value="SIS"/>
    <property type="match status" value="1"/>
</dbReference>
<dbReference type="Gene3D" id="3.40.50.10490">
    <property type="entry name" value="Glucose-6-phosphate isomerase like protein, domain 1"/>
    <property type="match status" value="1"/>
</dbReference>
<organism evidence="3 4">
    <name type="scientific">Microbacterium ginsengiterrae</name>
    <dbReference type="NCBI Taxonomy" id="546115"/>
    <lineage>
        <taxon>Bacteria</taxon>
        <taxon>Bacillati</taxon>
        <taxon>Actinomycetota</taxon>
        <taxon>Actinomycetes</taxon>
        <taxon>Micrococcales</taxon>
        <taxon>Microbacteriaceae</taxon>
        <taxon>Microbacterium</taxon>
    </lineage>
</organism>
<dbReference type="SUPFAM" id="SSF53697">
    <property type="entry name" value="SIS domain"/>
    <property type="match status" value="1"/>
</dbReference>
<accession>A0A7W9CAB1</accession>
<dbReference type="InterPro" id="IPR001347">
    <property type="entry name" value="SIS_dom"/>
</dbReference>
<gene>
    <name evidence="3" type="ORF">HD600_000451</name>
</gene>
<dbReference type="Proteomes" id="UP000517712">
    <property type="component" value="Unassembled WGS sequence"/>
</dbReference>
<dbReference type="PANTHER" id="PTHR43443:SF1">
    <property type="entry name" value="3-HEXULOSE-6-PHOSPHATE ISOMERASE"/>
    <property type="match status" value="1"/>
</dbReference>
<protein>
    <submittedName>
        <fullName evidence="3">6-phospho-3-hexuloisomerase</fullName>
        <ecNumber evidence="3">5.3.1.27</ecNumber>
    </submittedName>
</protein>
<evidence type="ECO:0000259" key="2">
    <source>
        <dbReference type="PROSITE" id="PS51464"/>
    </source>
</evidence>
<evidence type="ECO:0000313" key="4">
    <source>
        <dbReference type="Proteomes" id="UP000517712"/>
    </source>
</evidence>
<feature type="domain" description="SIS" evidence="2">
    <location>
        <begin position="34"/>
        <end position="169"/>
    </location>
</feature>
<comment type="caution">
    <text evidence="3">The sequence shown here is derived from an EMBL/GenBank/DDBJ whole genome shotgun (WGS) entry which is preliminary data.</text>
</comment>
<dbReference type="EMBL" id="JACHMU010000001">
    <property type="protein sequence ID" value="MBB5741954.1"/>
    <property type="molecule type" value="Genomic_DNA"/>
</dbReference>
<keyword evidence="4" id="KW-1185">Reference proteome</keyword>
<name>A0A7W9CAB1_9MICO</name>
<dbReference type="Pfam" id="PF01380">
    <property type="entry name" value="SIS"/>
    <property type="match status" value="1"/>
</dbReference>
<dbReference type="InterPro" id="IPR017552">
    <property type="entry name" value="PHI/rmpB"/>
</dbReference>
<dbReference type="GO" id="GO:1901135">
    <property type="term" value="P:carbohydrate derivative metabolic process"/>
    <property type="evidence" value="ECO:0007669"/>
    <property type="project" value="InterPro"/>
</dbReference>
<comment type="similarity">
    <text evidence="1">Belongs to the SIS family. PHI subfamily.</text>
</comment>
<sequence>MDSPATPLDTPWLAAGKELTELLAQVDTDQFHAVRTAIQEPERRWFFSGQGRSGLSATMVAMRLMHLGRESHVVGEATCPSVRAGDGIVFFSGSGATPVSLAFARTAKNEGALVVAVTRNAESSLGQIADLVLALPVAGSQQMGGNLFEHGALVVMDSLINAVGVSEGTDPDESLRYWHTNLQ</sequence>
<dbReference type="GO" id="GO:0097367">
    <property type="term" value="F:carbohydrate derivative binding"/>
    <property type="evidence" value="ECO:0007669"/>
    <property type="project" value="InterPro"/>
</dbReference>
<dbReference type="PANTHER" id="PTHR43443">
    <property type="entry name" value="3-HEXULOSE-6-PHOSPHATE ISOMERASE"/>
    <property type="match status" value="1"/>
</dbReference>
<dbReference type="EC" id="5.3.1.27" evidence="3"/>
<evidence type="ECO:0000256" key="1">
    <source>
        <dbReference type="ARBA" id="ARBA00009235"/>
    </source>
</evidence>
<dbReference type="InterPro" id="IPR046348">
    <property type="entry name" value="SIS_dom_sf"/>
</dbReference>